<feature type="domain" description="FAD-dependent oxidoreductase 2 FAD-binding" evidence="6">
    <location>
        <begin position="4"/>
        <end position="403"/>
    </location>
</feature>
<name>A0A370QE49_9GAMM</name>
<evidence type="ECO:0000313" key="8">
    <source>
        <dbReference type="Proteomes" id="UP000254848"/>
    </source>
</evidence>
<dbReference type="NCBIfam" id="NF003721">
    <property type="entry name" value="PRK05329.1-4"/>
    <property type="match status" value="1"/>
</dbReference>
<keyword evidence="2 5" id="KW-0285">Flavoprotein</keyword>
<comment type="caution">
    <text evidence="7">The sequence shown here is derived from an EMBL/GenBank/DDBJ whole genome shotgun (WGS) entry which is preliminary data.</text>
</comment>
<comment type="function">
    <text evidence="5">Conversion of glycerol 3-phosphate to dihydroxyacetone. Uses fumarate or nitrate as electron acceptor.</text>
</comment>
<dbReference type="PIRSF" id="PIRSF000141">
    <property type="entry name" value="Anaerobic_G3P_dh"/>
    <property type="match status" value="1"/>
</dbReference>
<evidence type="ECO:0000256" key="4">
    <source>
        <dbReference type="ARBA" id="ARBA00023002"/>
    </source>
</evidence>
<dbReference type="HAMAP" id="MF_00753">
    <property type="entry name" value="Glycerol3P_GlpB"/>
    <property type="match status" value="1"/>
</dbReference>
<dbReference type="Pfam" id="PF00890">
    <property type="entry name" value="FAD_binding_2"/>
    <property type="match status" value="1"/>
</dbReference>
<dbReference type="RefSeq" id="WP_115459999.1">
    <property type="nucleotide sequence ID" value="NZ_QRAP01000011.1"/>
</dbReference>
<comment type="similarity">
    <text evidence="5">Belongs to the anaerobic G-3-P dehydrogenase subunit B family.</text>
</comment>
<comment type="subunit">
    <text evidence="5">Composed of a catalytic GlpA/B dimer and of membrane bound GlpC.</text>
</comment>
<organism evidence="7 8">
    <name type="scientific">Enterobacillus tribolii</name>
    <dbReference type="NCBI Taxonomy" id="1487935"/>
    <lineage>
        <taxon>Bacteria</taxon>
        <taxon>Pseudomonadati</taxon>
        <taxon>Pseudomonadota</taxon>
        <taxon>Gammaproteobacteria</taxon>
        <taxon>Enterobacterales</taxon>
        <taxon>Hafniaceae</taxon>
        <taxon>Enterobacillus</taxon>
    </lineage>
</organism>
<evidence type="ECO:0000313" key="7">
    <source>
        <dbReference type="EMBL" id="RDK86648.1"/>
    </source>
</evidence>
<proteinExistence type="inferred from homology"/>
<evidence type="ECO:0000259" key="6">
    <source>
        <dbReference type="Pfam" id="PF00890"/>
    </source>
</evidence>
<dbReference type="NCBIfam" id="TIGR03378">
    <property type="entry name" value="glycerol3P_GlpB"/>
    <property type="match status" value="1"/>
</dbReference>
<dbReference type="NCBIfam" id="NF003720">
    <property type="entry name" value="PRK05329.1-3"/>
    <property type="match status" value="1"/>
</dbReference>
<dbReference type="GO" id="GO:0009331">
    <property type="term" value="C:glycerol-3-phosphate dehydrogenase (FAD) complex"/>
    <property type="evidence" value="ECO:0007669"/>
    <property type="project" value="InterPro"/>
</dbReference>
<keyword evidence="8" id="KW-1185">Reference proteome</keyword>
<dbReference type="UniPathway" id="UPA00618">
    <property type="reaction ID" value="UER00673"/>
</dbReference>
<dbReference type="Proteomes" id="UP000254848">
    <property type="component" value="Unassembled WGS sequence"/>
</dbReference>
<comment type="pathway">
    <text evidence="5">Polyol metabolism; glycerol degradation via glycerol kinase pathway; glycerone phosphate from sn-glycerol 3-phosphate (anaerobic route): step 1/1.</text>
</comment>
<dbReference type="EC" id="1.1.5.3" evidence="5"/>
<evidence type="ECO:0000256" key="2">
    <source>
        <dbReference type="ARBA" id="ARBA00022630"/>
    </source>
</evidence>
<keyword evidence="3 5" id="KW-0288">FMN</keyword>
<accession>A0A370QE49</accession>
<comment type="catalytic activity">
    <reaction evidence="5">
        <text>a quinone + sn-glycerol 3-phosphate = dihydroxyacetone phosphate + a quinol</text>
        <dbReference type="Rhea" id="RHEA:18977"/>
        <dbReference type="ChEBI" id="CHEBI:24646"/>
        <dbReference type="ChEBI" id="CHEBI:57597"/>
        <dbReference type="ChEBI" id="CHEBI:57642"/>
        <dbReference type="ChEBI" id="CHEBI:132124"/>
        <dbReference type="EC" id="1.1.5.3"/>
    </reaction>
</comment>
<evidence type="ECO:0000256" key="3">
    <source>
        <dbReference type="ARBA" id="ARBA00022643"/>
    </source>
</evidence>
<dbReference type="EMBL" id="QRAP01000011">
    <property type="protein sequence ID" value="RDK86648.1"/>
    <property type="molecule type" value="Genomic_DNA"/>
</dbReference>
<dbReference type="GO" id="GO:0004368">
    <property type="term" value="F:glycerol-3-phosphate dehydrogenase (quinone) activity"/>
    <property type="evidence" value="ECO:0007669"/>
    <property type="project" value="UniProtKB-UniRule"/>
</dbReference>
<dbReference type="NCBIfam" id="NF003718">
    <property type="entry name" value="PRK05329.1-1"/>
    <property type="match status" value="1"/>
</dbReference>
<gene>
    <name evidence="5" type="primary">glpB</name>
    <name evidence="7" type="ORF">C8D90_11132</name>
</gene>
<dbReference type="GO" id="GO:0019563">
    <property type="term" value="P:glycerol catabolic process"/>
    <property type="evidence" value="ECO:0007669"/>
    <property type="project" value="UniProtKB-UniRule"/>
</dbReference>
<protein>
    <recommendedName>
        <fullName evidence="5">Anaerobic glycerol-3-phosphate dehydrogenase subunit B</fullName>
        <shortName evidence="5">Anaerobic G-3-P dehydrogenase subunit B</shortName>
        <shortName evidence="5">Anaerobic G3Pdhase B</shortName>
        <ecNumber evidence="5">1.1.5.3</ecNumber>
    </recommendedName>
</protein>
<dbReference type="SUPFAM" id="SSF51905">
    <property type="entry name" value="FAD/NAD(P)-binding domain"/>
    <property type="match status" value="1"/>
</dbReference>
<dbReference type="PANTHER" id="PTHR43734">
    <property type="entry name" value="PHYTOENE DESATURASE"/>
    <property type="match status" value="1"/>
</dbReference>
<dbReference type="InterPro" id="IPR003953">
    <property type="entry name" value="FAD-dep_OxRdtase_2_FAD-bd"/>
</dbReference>
<comment type="similarity">
    <text evidence="1">Belongs to the carotenoid/retinoid oxidoreductase family.</text>
</comment>
<comment type="cofactor">
    <cofactor evidence="5">
        <name>FMN</name>
        <dbReference type="ChEBI" id="CHEBI:58210"/>
    </cofactor>
</comment>
<dbReference type="OrthoDB" id="6395323at2"/>
<sequence length="423" mass="45346">MKFDSVMIGGGLAGLVCGIRLAEAGQRCAIVSAGQSALHFSSGSLDLLCALPDGTPVETPPTALDALSRLAPAHPYSLMGADVVLAHAQEAERLLARSGLQLTGSYRENHLRITPLGTRRSTWLSPDEIPTLPLNAPLPWKRILVAGIEGFLDFQPHLVASSLEEQGASTETTELTLPALDQLRNNPSEFRAVNIARVLDIEENLALLAEELNQLTQNADVVFMPACIGLEHPDALANLRSRIRCPLLLLPTLPPSVLGMRMHHLLRRRFQQLGGTIMPGDAVLKAEIHDGRITGIYTRNHTDIPLRASNVLLASGSFFSNGLHAGFDAIREPVLGLDVTPAPPRSQWSVPEFFAPQPYLQAGVTTDGALRPTLNGVKLRNLYVAGAVLAGFDPIQQGCGAGVSVITALHAAQHILAQTEDVR</sequence>
<evidence type="ECO:0000256" key="5">
    <source>
        <dbReference type="HAMAP-Rule" id="MF_00753"/>
    </source>
</evidence>
<dbReference type="InterPro" id="IPR009158">
    <property type="entry name" value="G3P_DH_GlpB_su"/>
</dbReference>
<reference evidence="7 8" key="1">
    <citation type="submission" date="2018-07" db="EMBL/GenBank/DDBJ databases">
        <title>Genomic Encyclopedia of Type Strains, Phase IV (KMG-IV): sequencing the most valuable type-strain genomes for metagenomic binning, comparative biology and taxonomic classification.</title>
        <authorList>
            <person name="Goeker M."/>
        </authorList>
    </citation>
    <scope>NUCLEOTIDE SEQUENCE [LARGE SCALE GENOMIC DNA]</scope>
    <source>
        <strain evidence="7 8">DSM 103736</strain>
    </source>
</reference>
<dbReference type="NCBIfam" id="NF003719">
    <property type="entry name" value="PRK05329.1-2"/>
    <property type="match status" value="1"/>
</dbReference>
<evidence type="ECO:0000256" key="1">
    <source>
        <dbReference type="ARBA" id="ARBA00006046"/>
    </source>
</evidence>
<dbReference type="AlphaFoldDB" id="A0A370QE49"/>
<dbReference type="InterPro" id="IPR036188">
    <property type="entry name" value="FAD/NAD-bd_sf"/>
</dbReference>
<keyword evidence="4 5" id="KW-0560">Oxidoreductase</keyword>
<dbReference type="PANTHER" id="PTHR43734:SF7">
    <property type="entry name" value="4,4'-DIAPONEUROSPORENE OXYGENASE"/>
    <property type="match status" value="1"/>
</dbReference>